<gene>
    <name evidence="2" type="ORF">DWE98_15240</name>
</gene>
<name>A0A370L5D2_9HYPH</name>
<sequence>MPTSLQEPIAAYFAATNRHDVAAMLALFATDAVVHDEGQIMAGHAVIRTWIVETIRKYHARAKVTDVQAADGRTIVTCEVSGNFPGSPASIRFAFTLAGAAIARLEIG</sequence>
<reference evidence="3" key="1">
    <citation type="submission" date="2018-07" db="EMBL/GenBank/DDBJ databases">
        <authorList>
            <person name="Safronova V.I."/>
            <person name="Chirak E.R."/>
            <person name="Sazanova A.L."/>
        </authorList>
    </citation>
    <scope>NUCLEOTIDE SEQUENCE [LARGE SCALE GENOMIC DNA]</scope>
    <source>
        <strain evidence="3">RCAM04685</strain>
    </source>
</reference>
<proteinExistence type="predicted"/>
<feature type="domain" description="SnoaL-like" evidence="1">
    <location>
        <begin position="10"/>
        <end position="98"/>
    </location>
</feature>
<dbReference type="OrthoDB" id="8684708at2"/>
<dbReference type="Gene3D" id="3.10.450.50">
    <property type="match status" value="1"/>
</dbReference>
<dbReference type="InterPro" id="IPR032710">
    <property type="entry name" value="NTF2-like_dom_sf"/>
</dbReference>
<keyword evidence="3" id="KW-1185">Reference proteome</keyword>
<accession>A0A370L5D2</accession>
<dbReference type="SUPFAM" id="SSF54427">
    <property type="entry name" value="NTF2-like"/>
    <property type="match status" value="1"/>
</dbReference>
<organism evidence="2 3">
    <name type="scientific">Bosea caraganae</name>
    <dbReference type="NCBI Taxonomy" id="2763117"/>
    <lineage>
        <taxon>Bacteria</taxon>
        <taxon>Pseudomonadati</taxon>
        <taxon>Pseudomonadota</taxon>
        <taxon>Alphaproteobacteria</taxon>
        <taxon>Hyphomicrobiales</taxon>
        <taxon>Boseaceae</taxon>
        <taxon>Bosea</taxon>
    </lineage>
</organism>
<dbReference type="Pfam" id="PF12680">
    <property type="entry name" value="SnoaL_2"/>
    <property type="match status" value="1"/>
</dbReference>
<dbReference type="Proteomes" id="UP000255207">
    <property type="component" value="Unassembled WGS sequence"/>
</dbReference>
<protein>
    <submittedName>
        <fullName evidence="2">Nuclear transport factor 2 family protein</fullName>
    </submittedName>
</protein>
<evidence type="ECO:0000259" key="1">
    <source>
        <dbReference type="Pfam" id="PF12680"/>
    </source>
</evidence>
<dbReference type="RefSeq" id="WP_114830111.1">
    <property type="nucleotide sequence ID" value="NZ_QQTO01000007.1"/>
</dbReference>
<dbReference type="AlphaFoldDB" id="A0A370L5D2"/>
<dbReference type="EMBL" id="QQTP01000007">
    <property type="protein sequence ID" value="RDJ24253.1"/>
    <property type="molecule type" value="Genomic_DNA"/>
</dbReference>
<comment type="caution">
    <text evidence="2">The sequence shown here is derived from an EMBL/GenBank/DDBJ whole genome shotgun (WGS) entry which is preliminary data.</text>
</comment>
<dbReference type="InterPro" id="IPR037401">
    <property type="entry name" value="SnoaL-like"/>
</dbReference>
<evidence type="ECO:0000313" key="2">
    <source>
        <dbReference type="EMBL" id="RDJ24253.1"/>
    </source>
</evidence>
<evidence type="ECO:0000313" key="3">
    <source>
        <dbReference type="Proteomes" id="UP000255207"/>
    </source>
</evidence>